<dbReference type="Proteomes" id="UP001054252">
    <property type="component" value="Unassembled WGS sequence"/>
</dbReference>
<reference evidence="1 2" key="1">
    <citation type="journal article" date="2021" name="Commun. Biol.">
        <title>The genome of Shorea leprosula (Dipterocarpaceae) highlights the ecological relevance of drought in aseasonal tropical rainforests.</title>
        <authorList>
            <person name="Ng K.K.S."/>
            <person name="Kobayashi M.J."/>
            <person name="Fawcett J.A."/>
            <person name="Hatakeyama M."/>
            <person name="Paape T."/>
            <person name="Ng C.H."/>
            <person name="Ang C.C."/>
            <person name="Tnah L.H."/>
            <person name="Lee C.T."/>
            <person name="Nishiyama T."/>
            <person name="Sese J."/>
            <person name="O'Brien M.J."/>
            <person name="Copetti D."/>
            <person name="Mohd Noor M.I."/>
            <person name="Ong R.C."/>
            <person name="Putra M."/>
            <person name="Sireger I.Z."/>
            <person name="Indrioko S."/>
            <person name="Kosugi Y."/>
            <person name="Izuno A."/>
            <person name="Isagi Y."/>
            <person name="Lee S.L."/>
            <person name="Shimizu K.K."/>
        </authorList>
    </citation>
    <scope>NUCLEOTIDE SEQUENCE [LARGE SCALE GENOMIC DNA]</scope>
    <source>
        <strain evidence="1">214</strain>
    </source>
</reference>
<evidence type="ECO:0000313" key="1">
    <source>
        <dbReference type="EMBL" id="GKV22918.1"/>
    </source>
</evidence>
<comment type="caution">
    <text evidence="1">The sequence shown here is derived from an EMBL/GenBank/DDBJ whole genome shotgun (WGS) entry which is preliminary data.</text>
</comment>
<accession>A0AAV5KED6</accession>
<organism evidence="1 2">
    <name type="scientific">Rubroshorea leprosula</name>
    <dbReference type="NCBI Taxonomy" id="152421"/>
    <lineage>
        <taxon>Eukaryota</taxon>
        <taxon>Viridiplantae</taxon>
        <taxon>Streptophyta</taxon>
        <taxon>Embryophyta</taxon>
        <taxon>Tracheophyta</taxon>
        <taxon>Spermatophyta</taxon>
        <taxon>Magnoliopsida</taxon>
        <taxon>eudicotyledons</taxon>
        <taxon>Gunneridae</taxon>
        <taxon>Pentapetalae</taxon>
        <taxon>rosids</taxon>
        <taxon>malvids</taxon>
        <taxon>Malvales</taxon>
        <taxon>Dipterocarpaceae</taxon>
        <taxon>Rubroshorea</taxon>
    </lineage>
</organism>
<name>A0AAV5KED6_9ROSI</name>
<keyword evidence="2" id="KW-1185">Reference proteome</keyword>
<proteinExistence type="predicted"/>
<dbReference type="EMBL" id="BPVZ01000061">
    <property type="protein sequence ID" value="GKV22918.1"/>
    <property type="molecule type" value="Genomic_DNA"/>
</dbReference>
<protein>
    <submittedName>
        <fullName evidence="1">Uncharacterized protein</fullName>
    </submittedName>
</protein>
<dbReference type="AlphaFoldDB" id="A0AAV5KED6"/>
<evidence type="ECO:0000313" key="2">
    <source>
        <dbReference type="Proteomes" id="UP001054252"/>
    </source>
</evidence>
<gene>
    <name evidence="1" type="ORF">SLEP1_g32725</name>
</gene>
<sequence length="96" mass="10465">MLESVYAPSSDNPLGSGDPRLFLVDLGRSSLVFSVFCSVRCRSGDLLSPPTDLRWRARELPNLTPTTALLLVRGTSAARSSYARHPGACCFFFKGK</sequence>